<dbReference type="InterPro" id="IPR038765">
    <property type="entry name" value="Papain-like_cys_pep_sf"/>
</dbReference>
<accession>A0A8R7VEQ5</accession>
<reference evidence="1" key="3">
    <citation type="submission" date="2022-06" db="UniProtKB">
        <authorList>
            <consortium name="EnsemblPlants"/>
        </authorList>
    </citation>
    <scope>IDENTIFICATION</scope>
</reference>
<dbReference type="AlphaFoldDB" id="A0A8R7VEQ5"/>
<evidence type="ECO:0000313" key="2">
    <source>
        <dbReference type="Proteomes" id="UP000015106"/>
    </source>
</evidence>
<reference evidence="1" key="2">
    <citation type="submission" date="2018-03" db="EMBL/GenBank/DDBJ databases">
        <title>The Triticum urartu genome reveals the dynamic nature of wheat genome evolution.</title>
        <authorList>
            <person name="Ling H."/>
            <person name="Ma B."/>
            <person name="Shi X."/>
            <person name="Liu H."/>
            <person name="Dong L."/>
            <person name="Sun H."/>
            <person name="Cao Y."/>
            <person name="Gao Q."/>
            <person name="Zheng S."/>
            <person name="Li Y."/>
            <person name="Yu Y."/>
            <person name="Du H."/>
            <person name="Qi M."/>
            <person name="Li Y."/>
            <person name="Yu H."/>
            <person name="Cui Y."/>
            <person name="Wang N."/>
            <person name="Chen C."/>
            <person name="Wu H."/>
            <person name="Zhao Y."/>
            <person name="Zhang J."/>
            <person name="Li Y."/>
            <person name="Zhou W."/>
            <person name="Zhang B."/>
            <person name="Hu W."/>
            <person name="Eijk M."/>
            <person name="Tang J."/>
            <person name="Witsenboer H."/>
            <person name="Zhao S."/>
            <person name="Li Z."/>
            <person name="Zhang A."/>
            <person name="Wang D."/>
            <person name="Liang C."/>
        </authorList>
    </citation>
    <scope>NUCLEOTIDE SEQUENCE [LARGE SCALE GENOMIC DNA]</scope>
    <source>
        <strain evidence="1">cv. G1812</strain>
    </source>
</reference>
<dbReference type="EnsemblPlants" id="TuG1812U0000180400.01.T01">
    <property type="protein sequence ID" value="TuG1812U0000180400.01.T01"/>
    <property type="gene ID" value="TuG1812U0000180400.01"/>
</dbReference>
<organism evidence="1 2">
    <name type="scientific">Triticum urartu</name>
    <name type="common">Red wild einkorn</name>
    <name type="synonym">Crithodium urartu</name>
    <dbReference type="NCBI Taxonomy" id="4572"/>
    <lineage>
        <taxon>Eukaryota</taxon>
        <taxon>Viridiplantae</taxon>
        <taxon>Streptophyta</taxon>
        <taxon>Embryophyta</taxon>
        <taxon>Tracheophyta</taxon>
        <taxon>Spermatophyta</taxon>
        <taxon>Magnoliopsida</taxon>
        <taxon>Liliopsida</taxon>
        <taxon>Poales</taxon>
        <taxon>Poaceae</taxon>
        <taxon>BOP clade</taxon>
        <taxon>Pooideae</taxon>
        <taxon>Triticodae</taxon>
        <taxon>Triticeae</taxon>
        <taxon>Triticinae</taxon>
        <taxon>Triticum</taxon>
    </lineage>
</organism>
<dbReference type="Gene3D" id="3.40.395.10">
    <property type="entry name" value="Adenoviral Proteinase, Chain A"/>
    <property type="match status" value="1"/>
</dbReference>
<dbReference type="SUPFAM" id="SSF54001">
    <property type="entry name" value="Cysteine proteinases"/>
    <property type="match status" value="1"/>
</dbReference>
<dbReference type="Proteomes" id="UP000015106">
    <property type="component" value="Chromosome 3"/>
</dbReference>
<keyword evidence="2" id="KW-1185">Reference proteome</keyword>
<evidence type="ECO:0000313" key="1">
    <source>
        <dbReference type="EnsemblPlants" id="TuG1812U0000180400.01.T01"/>
    </source>
</evidence>
<protein>
    <submittedName>
        <fullName evidence="1">Uncharacterized protein</fullName>
    </submittedName>
</protein>
<dbReference type="Gramene" id="TuG1812U0000180400.01.T01">
    <property type="protein sequence ID" value="TuG1812U0000180400.01.T01"/>
    <property type="gene ID" value="TuG1812U0000180400.01"/>
</dbReference>
<proteinExistence type="predicted"/>
<sequence>MDQREILAGLCSYIMSIYDAGCLEEVWVRSSTPDPMSLSLKKLQCILNMEQPMDNDCFNTAVLMLACDEGVLFTDPPIHYMDLRFCSMLLESTRGQKFCEKETIQTLATLFDSWPGMETDISSCNKIYLPYASIGRYILYIIDKEARRLHIMDPIQSSQLSEDKNLRHSLKLKSFSRDFKEALEIKLPGWNSDISKWHRLFPAGVPTSIDGNVSGYFIFHFMLWWNGKELVKPVCADGYELRQQFLLYLLKHRGNEARGNFPDIVKDFLKR</sequence>
<name>A0A8R7VEQ5_TRIUA</name>
<reference evidence="2" key="1">
    <citation type="journal article" date="2013" name="Nature">
        <title>Draft genome of the wheat A-genome progenitor Triticum urartu.</title>
        <authorList>
            <person name="Ling H.Q."/>
            <person name="Zhao S."/>
            <person name="Liu D."/>
            <person name="Wang J."/>
            <person name="Sun H."/>
            <person name="Zhang C."/>
            <person name="Fan H."/>
            <person name="Li D."/>
            <person name="Dong L."/>
            <person name="Tao Y."/>
            <person name="Gao C."/>
            <person name="Wu H."/>
            <person name="Li Y."/>
            <person name="Cui Y."/>
            <person name="Guo X."/>
            <person name="Zheng S."/>
            <person name="Wang B."/>
            <person name="Yu K."/>
            <person name="Liang Q."/>
            <person name="Yang W."/>
            <person name="Lou X."/>
            <person name="Chen J."/>
            <person name="Feng M."/>
            <person name="Jian J."/>
            <person name="Zhang X."/>
            <person name="Luo G."/>
            <person name="Jiang Y."/>
            <person name="Liu J."/>
            <person name="Wang Z."/>
            <person name="Sha Y."/>
            <person name="Zhang B."/>
            <person name="Wu H."/>
            <person name="Tang D."/>
            <person name="Shen Q."/>
            <person name="Xue P."/>
            <person name="Zou S."/>
            <person name="Wang X."/>
            <person name="Liu X."/>
            <person name="Wang F."/>
            <person name="Yang Y."/>
            <person name="An X."/>
            <person name="Dong Z."/>
            <person name="Zhang K."/>
            <person name="Zhang X."/>
            <person name="Luo M.C."/>
            <person name="Dvorak J."/>
            <person name="Tong Y."/>
            <person name="Wang J."/>
            <person name="Yang H."/>
            <person name="Li Z."/>
            <person name="Wang D."/>
            <person name="Zhang A."/>
            <person name="Wang J."/>
        </authorList>
    </citation>
    <scope>NUCLEOTIDE SEQUENCE</scope>
    <source>
        <strain evidence="2">cv. G1812</strain>
    </source>
</reference>